<dbReference type="WBParaSite" id="ES5_v2.g17088.t1">
    <property type="protein sequence ID" value="ES5_v2.g17088.t1"/>
    <property type="gene ID" value="ES5_v2.g17088"/>
</dbReference>
<evidence type="ECO:0000313" key="1">
    <source>
        <dbReference type="Proteomes" id="UP000887579"/>
    </source>
</evidence>
<proteinExistence type="predicted"/>
<sequence length="354" mass="40901">MNRWHVWCEEYHGTINGPDDEDFHPEEASKSLRQALGAGIQCDDKVLIQVLLRHDNFQRQKIAAAYEGQYDRILVDDVEDVLGGFFLDCTLALLQPAHLYSTKMLHYAISSRATNRPIAVEIAITSTSSQLKVIRDTYYTEYRISLERDLNVKVEGLFGQMLKDLLLRPRDPDSTAVDLDYVDHMIEIIAKPENGVEELGRNHEIFEKIFLNQSLIQLRSFFDRYDTQAMRASADSDSPKVRDFETAVRKSVNMHSDIRHMILLFVKIARNIQLYFAEKLHEAIIAARCDPSTIIRILVSRSEIDLYDICEEYKRKYGKSMVTDLKEACSGDFYRLLKQLVDPQNIHLSFEDSN</sequence>
<dbReference type="Proteomes" id="UP000887579">
    <property type="component" value="Unplaced"/>
</dbReference>
<reference evidence="2" key="1">
    <citation type="submission" date="2022-11" db="UniProtKB">
        <authorList>
            <consortium name="WormBaseParasite"/>
        </authorList>
    </citation>
    <scope>IDENTIFICATION</scope>
</reference>
<accession>A0AC34FIG7</accession>
<organism evidence="1 2">
    <name type="scientific">Panagrolaimus sp. ES5</name>
    <dbReference type="NCBI Taxonomy" id="591445"/>
    <lineage>
        <taxon>Eukaryota</taxon>
        <taxon>Metazoa</taxon>
        <taxon>Ecdysozoa</taxon>
        <taxon>Nematoda</taxon>
        <taxon>Chromadorea</taxon>
        <taxon>Rhabditida</taxon>
        <taxon>Tylenchina</taxon>
        <taxon>Panagrolaimomorpha</taxon>
        <taxon>Panagrolaimoidea</taxon>
        <taxon>Panagrolaimidae</taxon>
        <taxon>Panagrolaimus</taxon>
    </lineage>
</organism>
<protein>
    <submittedName>
        <fullName evidence="2">Annexin</fullName>
    </submittedName>
</protein>
<name>A0AC34FIG7_9BILA</name>
<evidence type="ECO:0000313" key="2">
    <source>
        <dbReference type="WBParaSite" id="ES5_v2.g17088.t1"/>
    </source>
</evidence>